<dbReference type="Proteomes" id="UP001194714">
    <property type="component" value="Unassembled WGS sequence"/>
</dbReference>
<dbReference type="PANTHER" id="PTHR42798:SF7">
    <property type="entry name" value="ALPHA-D-RIBOSE 1-METHYLPHOSPHONATE 5-TRIPHOSPHATE SYNTHASE SUBUNIT PHNL"/>
    <property type="match status" value="1"/>
</dbReference>
<keyword evidence="3" id="KW-0547">Nucleotide-binding</keyword>
<dbReference type="EMBL" id="JAAEJV010000012">
    <property type="protein sequence ID" value="MBF5059153.1"/>
    <property type="molecule type" value="Genomic_DNA"/>
</dbReference>
<dbReference type="GO" id="GO:0016787">
    <property type="term" value="F:hydrolase activity"/>
    <property type="evidence" value="ECO:0007669"/>
    <property type="project" value="UniProtKB-KW"/>
</dbReference>
<reference evidence="6 7" key="1">
    <citation type="submission" date="2020-01" db="EMBL/GenBank/DDBJ databases">
        <title>Draft genome sequence of Cand. Neptunochlamydia vexilliferae K9.</title>
        <authorList>
            <person name="Schulz F."/>
            <person name="Koestlbacher S."/>
            <person name="Wascher F."/>
            <person name="Pizzetti I."/>
            <person name="Horn M."/>
        </authorList>
    </citation>
    <scope>NUCLEOTIDE SEQUENCE [LARGE SCALE GENOMIC DNA]</scope>
    <source>
        <strain evidence="6 7">K9</strain>
    </source>
</reference>
<accession>A0ABS0AYF0</accession>
<dbReference type="PROSITE" id="PS00211">
    <property type="entry name" value="ABC_TRANSPORTER_1"/>
    <property type="match status" value="1"/>
</dbReference>
<keyword evidence="7" id="KW-1185">Reference proteome</keyword>
<sequence length="225" mass="24044">MSKNSSHRIPKLLVATNLTKVFDKPVPTEILKGVSLTVHAGETVAIMGPSGVGKSTLLHVLGTLDLPTGGTLEIVGTPAISENAPSLRNKHLGFIFQNYNLLDEYSVLDNVLMPTRIGRIGGKEKVAKGLLEEVGLTPQLHHLAKQLSGGEKQRAAIARALCNDPDLILADEPSGNLDDANSERIHELLISSAKNLGKGLIVVTHNQALAKQCDFTYTLHNGVLT</sequence>
<comment type="caution">
    <text evidence="6">The sequence shown here is derived from an EMBL/GenBank/DDBJ whole genome shotgun (WGS) entry which is preliminary data.</text>
</comment>
<keyword evidence="4 6" id="KW-0067">ATP-binding</keyword>
<dbReference type="InterPro" id="IPR017871">
    <property type="entry name" value="ABC_transporter-like_CS"/>
</dbReference>
<dbReference type="InterPro" id="IPR003593">
    <property type="entry name" value="AAA+_ATPase"/>
</dbReference>
<dbReference type="Pfam" id="PF00005">
    <property type="entry name" value="ABC_tran"/>
    <property type="match status" value="1"/>
</dbReference>
<gene>
    <name evidence="6" type="ORF">NEPTK9_000661</name>
</gene>
<comment type="similarity">
    <text evidence="1">Belongs to the ABC transporter superfamily.</text>
</comment>
<evidence type="ECO:0000313" key="6">
    <source>
        <dbReference type="EMBL" id="MBF5059153.1"/>
    </source>
</evidence>
<dbReference type="CDD" id="cd03255">
    <property type="entry name" value="ABC_MJ0796_LolCDE_FtsE"/>
    <property type="match status" value="1"/>
</dbReference>
<dbReference type="EC" id="3.6.3.-" evidence="6"/>
<evidence type="ECO:0000256" key="4">
    <source>
        <dbReference type="ARBA" id="ARBA00022840"/>
    </source>
</evidence>
<dbReference type="GO" id="GO:0005524">
    <property type="term" value="F:ATP binding"/>
    <property type="evidence" value="ECO:0007669"/>
    <property type="project" value="UniProtKB-KW"/>
</dbReference>
<feature type="domain" description="ABC transporter" evidence="5">
    <location>
        <begin position="13"/>
        <end position="225"/>
    </location>
</feature>
<proteinExistence type="inferred from homology"/>
<keyword evidence="2" id="KW-0813">Transport</keyword>
<dbReference type="PROSITE" id="PS50893">
    <property type="entry name" value="ABC_TRANSPORTER_2"/>
    <property type="match status" value="1"/>
</dbReference>
<protein>
    <submittedName>
        <fullName evidence="6">Lipoprotein-releasing system ATP-binding protein LolD</fullName>
        <ecNumber evidence="6">3.6.3.-</ecNumber>
    </submittedName>
</protein>
<evidence type="ECO:0000313" key="7">
    <source>
        <dbReference type="Proteomes" id="UP001194714"/>
    </source>
</evidence>
<dbReference type="SUPFAM" id="SSF52540">
    <property type="entry name" value="P-loop containing nucleoside triphosphate hydrolases"/>
    <property type="match status" value="1"/>
</dbReference>
<evidence type="ECO:0000259" key="5">
    <source>
        <dbReference type="PROSITE" id="PS50893"/>
    </source>
</evidence>
<dbReference type="Gene3D" id="3.40.50.300">
    <property type="entry name" value="P-loop containing nucleotide triphosphate hydrolases"/>
    <property type="match status" value="1"/>
</dbReference>
<keyword evidence="6" id="KW-0449">Lipoprotein</keyword>
<dbReference type="InterPro" id="IPR003439">
    <property type="entry name" value="ABC_transporter-like_ATP-bd"/>
</dbReference>
<evidence type="ECO:0000256" key="2">
    <source>
        <dbReference type="ARBA" id="ARBA00022448"/>
    </source>
</evidence>
<dbReference type="InterPro" id="IPR027417">
    <property type="entry name" value="P-loop_NTPase"/>
</dbReference>
<organism evidence="6 7">
    <name type="scientific">Candidatus Neptunichlamydia vexilliferae</name>
    <dbReference type="NCBI Taxonomy" id="1651774"/>
    <lineage>
        <taxon>Bacteria</taxon>
        <taxon>Pseudomonadati</taxon>
        <taxon>Chlamydiota</taxon>
        <taxon>Chlamydiia</taxon>
        <taxon>Parachlamydiales</taxon>
        <taxon>Simkaniaceae</taxon>
        <taxon>Candidatus Neptunichlamydia</taxon>
    </lineage>
</organism>
<dbReference type="InterPro" id="IPR017911">
    <property type="entry name" value="MacB-like_ATP-bd"/>
</dbReference>
<dbReference type="PANTHER" id="PTHR42798">
    <property type="entry name" value="LIPOPROTEIN-RELEASING SYSTEM ATP-BINDING PROTEIN LOLD"/>
    <property type="match status" value="1"/>
</dbReference>
<evidence type="ECO:0000256" key="1">
    <source>
        <dbReference type="ARBA" id="ARBA00005417"/>
    </source>
</evidence>
<keyword evidence="6" id="KW-0378">Hydrolase</keyword>
<name>A0ABS0AYF0_9BACT</name>
<evidence type="ECO:0000256" key="3">
    <source>
        <dbReference type="ARBA" id="ARBA00022741"/>
    </source>
</evidence>
<dbReference type="SMART" id="SM00382">
    <property type="entry name" value="AAA"/>
    <property type="match status" value="1"/>
</dbReference>